<reference evidence="5 6" key="1">
    <citation type="submission" date="2024-05" db="EMBL/GenBank/DDBJ databases">
        <authorList>
            <person name="Wallberg A."/>
        </authorList>
    </citation>
    <scope>NUCLEOTIDE SEQUENCE [LARGE SCALE GENOMIC DNA]</scope>
</reference>
<dbReference type="Pfam" id="PF01549">
    <property type="entry name" value="ShK"/>
    <property type="match status" value="3"/>
</dbReference>
<dbReference type="SMART" id="SM00020">
    <property type="entry name" value="Tryp_SPc"/>
    <property type="match status" value="1"/>
</dbReference>
<feature type="domain" description="ShKT" evidence="4">
    <location>
        <begin position="231"/>
        <end position="269"/>
    </location>
</feature>
<dbReference type="Pfam" id="PF00089">
    <property type="entry name" value="Trypsin"/>
    <property type="match status" value="1"/>
</dbReference>
<organism evidence="5 6">
    <name type="scientific">Meganyctiphanes norvegica</name>
    <name type="common">Northern krill</name>
    <name type="synonym">Thysanopoda norvegica</name>
    <dbReference type="NCBI Taxonomy" id="48144"/>
    <lineage>
        <taxon>Eukaryota</taxon>
        <taxon>Metazoa</taxon>
        <taxon>Ecdysozoa</taxon>
        <taxon>Arthropoda</taxon>
        <taxon>Crustacea</taxon>
        <taxon>Multicrustacea</taxon>
        <taxon>Malacostraca</taxon>
        <taxon>Eumalacostraca</taxon>
        <taxon>Eucarida</taxon>
        <taxon>Euphausiacea</taxon>
        <taxon>Euphausiidae</taxon>
        <taxon>Meganyctiphanes</taxon>
    </lineage>
</organism>
<dbReference type="SMART" id="SM00254">
    <property type="entry name" value="ShKT"/>
    <property type="match status" value="3"/>
</dbReference>
<dbReference type="SUPFAM" id="SSF50494">
    <property type="entry name" value="Trypsin-like serine proteases"/>
    <property type="match status" value="1"/>
</dbReference>
<dbReference type="PRINTS" id="PR00722">
    <property type="entry name" value="CHYMOTRYPSIN"/>
</dbReference>
<evidence type="ECO:0000256" key="2">
    <source>
        <dbReference type="PROSITE-ProRule" id="PRU01005"/>
    </source>
</evidence>
<dbReference type="EMBL" id="CAXKWB010000486">
    <property type="protein sequence ID" value="CAL4060990.1"/>
    <property type="molecule type" value="Genomic_DNA"/>
</dbReference>
<keyword evidence="1 2" id="KW-1015">Disulfide bond</keyword>
<dbReference type="GO" id="GO:0004252">
    <property type="term" value="F:serine-type endopeptidase activity"/>
    <property type="evidence" value="ECO:0007669"/>
    <property type="project" value="InterPro"/>
</dbReference>
<evidence type="ECO:0000313" key="5">
    <source>
        <dbReference type="EMBL" id="CAL4060990.1"/>
    </source>
</evidence>
<evidence type="ECO:0000259" key="4">
    <source>
        <dbReference type="PROSITE" id="PS51670"/>
    </source>
</evidence>
<dbReference type="Gene3D" id="2.40.10.10">
    <property type="entry name" value="Trypsin-like serine proteases"/>
    <property type="match status" value="1"/>
</dbReference>
<dbReference type="InterPro" id="IPR003582">
    <property type="entry name" value="ShKT_dom"/>
</dbReference>
<dbReference type="Proteomes" id="UP001497623">
    <property type="component" value="Unassembled WGS sequence"/>
</dbReference>
<feature type="disulfide bond" evidence="2">
    <location>
        <begin position="204"/>
        <end position="222"/>
    </location>
</feature>
<dbReference type="PROSITE" id="PS51670">
    <property type="entry name" value="SHKT"/>
    <property type="match status" value="3"/>
</dbReference>
<dbReference type="AlphaFoldDB" id="A0AAV2PQ17"/>
<evidence type="ECO:0000259" key="3">
    <source>
        <dbReference type="PROSITE" id="PS50240"/>
    </source>
</evidence>
<comment type="caution">
    <text evidence="5">The sequence shown here is derived from an EMBL/GenBank/DDBJ whole genome shotgun (WGS) entry which is preliminary data.</text>
</comment>
<proteinExistence type="predicted"/>
<feature type="domain" description="ShKT" evidence="4">
    <location>
        <begin position="272"/>
        <end position="304"/>
    </location>
</feature>
<dbReference type="PANTHER" id="PTHR24250:SF50">
    <property type="entry name" value="PEPTIDASE S1 DOMAIN-CONTAINING PROTEIN"/>
    <property type="match status" value="1"/>
</dbReference>
<protein>
    <submittedName>
        <fullName evidence="5">Uncharacterized protein</fullName>
    </submittedName>
</protein>
<dbReference type="InterPro" id="IPR043504">
    <property type="entry name" value="Peptidase_S1_PA_chymotrypsin"/>
</dbReference>
<dbReference type="PROSITE" id="PS00135">
    <property type="entry name" value="TRYPSIN_SER"/>
    <property type="match status" value="1"/>
</dbReference>
<evidence type="ECO:0000256" key="1">
    <source>
        <dbReference type="ARBA" id="ARBA00023157"/>
    </source>
</evidence>
<comment type="caution">
    <text evidence="2">Lacks conserved residue(s) required for the propagation of feature annotation.</text>
</comment>
<dbReference type="InterPro" id="IPR009003">
    <property type="entry name" value="Peptidase_S1_PA"/>
</dbReference>
<dbReference type="InterPro" id="IPR001254">
    <property type="entry name" value="Trypsin_dom"/>
</dbReference>
<keyword evidence="6" id="KW-1185">Reference proteome</keyword>
<dbReference type="GO" id="GO:0006508">
    <property type="term" value="P:proteolysis"/>
    <property type="evidence" value="ECO:0007669"/>
    <property type="project" value="InterPro"/>
</dbReference>
<evidence type="ECO:0000313" key="6">
    <source>
        <dbReference type="Proteomes" id="UP001497623"/>
    </source>
</evidence>
<feature type="domain" description="ShKT" evidence="4">
    <location>
        <begin position="197"/>
        <end position="228"/>
    </location>
</feature>
<dbReference type="CDD" id="cd00190">
    <property type="entry name" value="Tryp_SPc"/>
    <property type="match status" value="1"/>
</dbReference>
<dbReference type="InterPro" id="IPR001314">
    <property type="entry name" value="Peptidase_S1A"/>
</dbReference>
<dbReference type="PROSITE" id="PS50240">
    <property type="entry name" value="TRYPSIN_DOM"/>
    <property type="match status" value="1"/>
</dbReference>
<feature type="disulfide bond" evidence="2">
    <location>
        <begin position="288"/>
        <end position="301"/>
    </location>
</feature>
<accession>A0AAV2PQ17</accession>
<feature type="non-terminal residue" evidence="5">
    <location>
        <position position="1"/>
    </location>
</feature>
<name>A0AAV2PQ17_MEGNR</name>
<feature type="disulfide bond" evidence="2">
    <location>
        <begin position="279"/>
        <end position="297"/>
    </location>
</feature>
<dbReference type="InterPro" id="IPR033116">
    <property type="entry name" value="TRYPSIN_SER"/>
</dbReference>
<gene>
    <name evidence="5" type="ORF">MNOR_LOCUS1740</name>
</gene>
<dbReference type="PANTHER" id="PTHR24250">
    <property type="entry name" value="CHYMOTRYPSIN-RELATED"/>
    <property type="match status" value="1"/>
</dbReference>
<feature type="disulfide bond" evidence="2">
    <location>
        <begin position="213"/>
        <end position="226"/>
    </location>
</feature>
<feature type="domain" description="Peptidase S1" evidence="3">
    <location>
        <begin position="1"/>
        <end position="193"/>
    </location>
</feature>
<sequence>IHLYAGATSKSTLDSDPNVQVNKYDESEFKEYVFIHHQYKKGAKYNNDITIFKLKEPLTLTESVQPIALATSDDFIPGKELVASGWGKTSPSGSTSNILLYVTGLILIPRDECTSFWGSSWITDKMICHKTANKNTCGGDSGGPVITGSGSNNGPPYVQIGVVSWGSSTCDAYIPKVFADVAAFRNWIDTTISESSCPDRSSTCPKLAAQGKCKKAKVFNKCKASCACDNCRDLWSESQCLAEAAKGRCKSKKYKVKMGINCKKTCNKCRGCNDNSSQCPSLAAAGKCKKGKVLKKCQKSCSGCGFPN</sequence>